<dbReference type="RefSeq" id="WP_136911224.1">
    <property type="nucleotide sequence ID" value="NZ_SUMD01000009.1"/>
</dbReference>
<evidence type="ECO:0000313" key="1">
    <source>
        <dbReference type="EMBL" id="TJZ76075.1"/>
    </source>
</evidence>
<organism evidence="1 2">
    <name type="scientific">Rhodococcus oryzae</name>
    <dbReference type="NCBI Taxonomy" id="2571143"/>
    <lineage>
        <taxon>Bacteria</taxon>
        <taxon>Bacillati</taxon>
        <taxon>Actinomycetota</taxon>
        <taxon>Actinomycetes</taxon>
        <taxon>Mycobacteriales</taxon>
        <taxon>Nocardiaceae</taxon>
        <taxon>Rhodococcus</taxon>
    </lineage>
</organism>
<sequence>MRRQNLLGALVVPLLVTGCGDERAEHPRPATYEEAINELVCFNPGTTFEEMDRNAREFAQEQGLSVEEVAQNGVMEARENVSIDGEFGKPCRND</sequence>
<comment type="caution">
    <text evidence="1">The sequence shown here is derived from an EMBL/GenBank/DDBJ whole genome shotgun (WGS) entry which is preliminary data.</text>
</comment>
<reference evidence="1 2" key="1">
    <citation type="submission" date="2019-04" db="EMBL/GenBank/DDBJ databases">
        <title>Rhodococcus oryzae sp. nov., a novel actinomycete isolated from rhizosphere soil of rice (Oryza sativa L.).</title>
        <authorList>
            <person name="Li C."/>
        </authorList>
    </citation>
    <scope>NUCLEOTIDE SEQUENCE [LARGE SCALE GENOMIC DNA]</scope>
    <source>
        <strain evidence="1 2">NEAU-CX67</strain>
    </source>
</reference>
<dbReference type="PROSITE" id="PS51257">
    <property type="entry name" value="PROKAR_LIPOPROTEIN"/>
    <property type="match status" value="1"/>
</dbReference>
<gene>
    <name evidence="1" type="ORF">FCG67_18885</name>
</gene>
<accession>A0ABY2RI59</accession>
<dbReference type="Proteomes" id="UP000305109">
    <property type="component" value="Unassembled WGS sequence"/>
</dbReference>
<proteinExistence type="predicted"/>
<evidence type="ECO:0008006" key="3">
    <source>
        <dbReference type="Google" id="ProtNLM"/>
    </source>
</evidence>
<evidence type="ECO:0000313" key="2">
    <source>
        <dbReference type="Proteomes" id="UP000305109"/>
    </source>
</evidence>
<keyword evidence="2" id="KW-1185">Reference proteome</keyword>
<protein>
    <recommendedName>
        <fullName evidence="3">DUF732 domain-containing protein</fullName>
    </recommendedName>
</protein>
<name>A0ABY2RI59_9NOCA</name>
<dbReference type="EMBL" id="SUMD01000009">
    <property type="protein sequence ID" value="TJZ76075.1"/>
    <property type="molecule type" value="Genomic_DNA"/>
</dbReference>